<proteinExistence type="predicted"/>
<name>A0A6G0XBP9_9STRA</name>
<keyword evidence="2" id="KW-0732">Signal</keyword>
<accession>A0A6G0XBP9</accession>
<dbReference type="InterPro" id="IPR002999">
    <property type="entry name" value="Tudor"/>
</dbReference>
<feature type="region of interest" description="Disordered" evidence="1">
    <location>
        <begin position="29"/>
        <end position="82"/>
    </location>
</feature>
<comment type="caution">
    <text evidence="4">The sequence shown here is derived from an EMBL/GenBank/DDBJ whole genome shotgun (WGS) entry which is preliminary data.</text>
</comment>
<feature type="region of interest" description="Disordered" evidence="1">
    <location>
        <begin position="186"/>
        <end position="290"/>
    </location>
</feature>
<feature type="compositionally biased region" description="Low complexity" evidence="1">
    <location>
        <begin position="54"/>
        <end position="63"/>
    </location>
</feature>
<evidence type="ECO:0000256" key="1">
    <source>
        <dbReference type="SAM" id="MobiDB-lite"/>
    </source>
</evidence>
<sequence>MGFWQWVAILVLVGACFFFFAKPPALANGAATGATPNLKRKAKKKSKKKKSTDTSKPLDTTDSNSEQPLLGESKSEETADAVPPTIQDYFAESDSDDDDDGLSAAQILSQKHFGTVMLGGSKKLRPTALELQLTEGQRVLARFKKQDEWFPGTVAKVQRGNLYIIHYDDGAVESKVPIQYIRVTNDSDKASTDDGAADAEDDDDDEEDEDEDSVVEDNEWQVVTSAKSAPTKKAEAPATSHPSGLTKKQRESRRRKEKLKEQKELMRSQAQESGLHARWGGTKNTWRAPS</sequence>
<evidence type="ECO:0000313" key="4">
    <source>
        <dbReference type="EMBL" id="KAF0737541.1"/>
    </source>
</evidence>
<evidence type="ECO:0000313" key="5">
    <source>
        <dbReference type="Proteomes" id="UP000481153"/>
    </source>
</evidence>
<feature type="compositionally biased region" description="Basic residues" evidence="1">
    <location>
        <begin position="38"/>
        <end position="50"/>
    </location>
</feature>
<keyword evidence="5" id="KW-1185">Reference proteome</keyword>
<dbReference type="VEuPathDB" id="FungiDB:AeMF1_015541"/>
<feature type="compositionally biased region" description="Acidic residues" evidence="1">
    <location>
        <begin position="195"/>
        <end position="219"/>
    </location>
</feature>
<dbReference type="Proteomes" id="UP000481153">
    <property type="component" value="Unassembled WGS sequence"/>
</dbReference>
<evidence type="ECO:0000259" key="3">
    <source>
        <dbReference type="SMART" id="SM00333"/>
    </source>
</evidence>
<feature type="chain" id="PRO_5026272693" description="Tudor domain-containing protein" evidence="2">
    <location>
        <begin position="28"/>
        <end position="290"/>
    </location>
</feature>
<feature type="domain" description="Tudor" evidence="3">
    <location>
        <begin position="131"/>
        <end position="190"/>
    </location>
</feature>
<organism evidence="4 5">
    <name type="scientific">Aphanomyces euteiches</name>
    <dbReference type="NCBI Taxonomy" id="100861"/>
    <lineage>
        <taxon>Eukaryota</taxon>
        <taxon>Sar</taxon>
        <taxon>Stramenopiles</taxon>
        <taxon>Oomycota</taxon>
        <taxon>Saprolegniomycetes</taxon>
        <taxon>Saprolegniales</taxon>
        <taxon>Verrucalvaceae</taxon>
        <taxon>Aphanomyces</taxon>
    </lineage>
</organism>
<dbReference type="SMART" id="SM00333">
    <property type="entry name" value="TUDOR"/>
    <property type="match status" value="1"/>
</dbReference>
<evidence type="ECO:0000256" key="2">
    <source>
        <dbReference type="SAM" id="SignalP"/>
    </source>
</evidence>
<dbReference type="AlphaFoldDB" id="A0A6G0XBP9"/>
<reference evidence="4 5" key="1">
    <citation type="submission" date="2019-07" db="EMBL/GenBank/DDBJ databases">
        <title>Genomics analysis of Aphanomyces spp. identifies a new class of oomycete effector associated with host adaptation.</title>
        <authorList>
            <person name="Gaulin E."/>
        </authorList>
    </citation>
    <scope>NUCLEOTIDE SEQUENCE [LARGE SCALE GENOMIC DNA]</scope>
    <source>
        <strain evidence="4 5">ATCC 201684</strain>
    </source>
</reference>
<protein>
    <recommendedName>
        <fullName evidence="3">Tudor domain-containing protein</fullName>
    </recommendedName>
</protein>
<dbReference type="CDD" id="cd04508">
    <property type="entry name" value="Tudor_SF"/>
    <property type="match status" value="1"/>
</dbReference>
<dbReference type="Gene3D" id="2.30.30.140">
    <property type="match status" value="1"/>
</dbReference>
<dbReference type="EMBL" id="VJMJ01000084">
    <property type="protein sequence ID" value="KAF0737541.1"/>
    <property type="molecule type" value="Genomic_DNA"/>
</dbReference>
<feature type="signal peptide" evidence="2">
    <location>
        <begin position="1"/>
        <end position="27"/>
    </location>
</feature>
<gene>
    <name evidence="4" type="ORF">Ae201684_006697</name>
</gene>